<dbReference type="AlphaFoldDB" id="A0A450UIX3"/>
<dbReference type="PROSITE" id="PS51898">
    <property type="entry name" value="TYR_RECOMBINASE"/>
    <property type="match status" value="1"/>
</dbReference>
<evidence type="ECO:0000256" key="2">
    <source>
        <dbReference type="ARBA" id="ARBA00022908"/>
    </source>
</evidence>
<dbReference type="Pfam" id="PF00589">
    <property type="entry name" value="Phage_integrase"/>
    <property type="match status" value="1"/>
</dbReference>
<proteinExistence type="inferred from homology"/>
<keyword evidence="3" id="KW-0238">DNA-binding</keyword>
<feature type="domain" description="Tyr recombinase" evidence="5">
    <location>
        <begin position="1"/>
        <end position="145"/>
    </location>
</feature>
<dbReference type="GO" id="GO:0003677">
    <property type="term" value="F:DNA binding"/>
    <property type="evidence" value="ECO:0007669"/>
    <property type="project" value="UniProtKB-KW"/>
</dbReference>
<dbReference type="GO" id="GO:0006310">
    <property type="term" value="P:DNA recombination"/>
    <property type="evidence" value="ECO:0007669"/>
    <property type="project" value="UniProtKB-KW"/>
</dbReference>
<dbReference type="SUPFAM" id="SSF56349">
    <property type="entry name" value="DNA breaking-rejoining enzymes"/>
    <property type="match status" value="1"/>
</dbReference>
<dbReference type="GO" id="GO:0015074">
    <property type="term" value="P:DNA integration"/>
    <property type="evidence" value="ECO:0007669"/>
    <property type="project" value="UniProtKB-KW"/>
</dbReference>
<name>A0A450UIX3_9GAMM</name>
<dbReference type="InterPro" id="IPR050090">
    <property type="entry name" value="Tyrosine_recombinase_XerCD"/>
</dbReference>
<dbReference type="InterPro" id="IPR013762">
    <property type="entry name" value="Integrase-like_cat_sf"/>
</dbReference>
<evidence type="ECO:0000256" key="4">
    <source>
        <dbReference type="ARBA" id="ARBA00023172"/>
    </source>
</evidence>
<evidence type="ECO:0000256" key="3">
    <source>
        <dbReference type="ARBA" id="ARBA00023125"/>
    </source>
</evidence>
<evidence type="ECO:0000259" key="5">
    <source>
        <dbReference type="PROSITE" id="PS51898"/>
    </source>
</evidence>
<gene>
    <name evidence="6" type="ORF">BECKLFY1418A_GA0070994_102325</name>
</gene>
<reference evidence="6" key="1">
    <citation type="submission" date="2019-02" db="EMBL/GenBank/DDBJ databases">
        <authorList>
            <person name="Gruber-Vodicka R. H."/>
            <person name="Seah K. B. B."/>
        </authorList>
    </citation>
    <scope>NUCLEOTIDE SEQUENCE</scope>
    <source>
        <strain evidence="6">BECK_M6</strain>
    </source>
</reference>
<keyword evidence="2" id="KW-0229">DNA integration</keyword>
<evidence type="ECO:0000256" key="1">
    <source>
        <dbReference type="ARBA" id="ARBA00008857"/>
    </source>
</evidence>
<accession>A0A450UIX3</accession>
<dbReference type="PANTHER" id="PTHR30349:SF41">
    <property type="entry name" value="INTEGRASE_RECOMBINASE PROTEIN MJ0367-RELATED"/>
    <property type="match status" value="1"/>
</dbReference>
<evidence type="ECO:0000313" key="6">
    <source>
        <dbReference type="EMBL" id="VFJ92464.1"/>
    </source>
</evidence>
<dbReference type="PANTHER" id="PTHR30349">
    <property type="entry name" value="PHAGE INTEGRASE-RELATED"/>
    <property type="match status" value="1"/>
</dbReference>
<sequence length="151" mass="17079">MALLVATGVGVGKLVEIELKEVNLKESAIYIHGKGDRERVVFLPDRLLVRLLRDYLGHRTSLSPDHTQIIVNTRDASAAPQFIRHPITRTNENAKLARRVTSLFRHTCAHLLDTRYVQKLLGHQSVTTTEIYTHVSKSKLKELIRSNFMGG</sequence>
<dbReference type="Gene3D" id="1.10.443.10">
    <property type="entry name" value="Intergrase catalytic core"/>
    <property type="match status" value="1"/>
</dbReference>
<organism evidence="6">
    <name type="scientific">Candidatus Kentrum sp. LFY</name>
    <dbReference type="NCBI Taxonomy" id="2126342"/>
    <lineage>
        <taxon>Bacteria</taxon>
        <taxon>Pseudomonadati</taxon>
        <taxon>Pseudomonadota</taxon>
        <taxon>Gammaproteobacteria</taxon>
        <taxon>Candidatus Kentrum</taxon>
    </lineage>
</organism>
<keyword evidence="4" id="KW-0233">DNA recombination</keyword>
<comment type="similarity">
    <text evidence="1">Belongs to the 'phage' integrase family.</text>
</comment>
<dbReference type="InterPro" id="IPR002104">
    <property type="entry name" value="Integrase_catalytic"/>
</dbReference>
<dbReference type="EMBL" id="CAADFH010000023">
    <property type="protein sequence ID" value="VFJ92464.1"/>
    <property type="molecule type" value="Genomic_DNA"/>
</dbReference>
<protein>
    <submittedName>
        <fullName evidence="6">Phage integrase family protein</fullName>
    </submittedName>
</protein>
<dbReference type="InterPro" id="IPR011010">
    <property type="entry name" value="DNA_brk_join_enz"/>
</dbReference>